<dbReference type="GO" id="GO:0052621">
    <property type="term" value="F:diguanylate cyclase activity"/>
    <property type="evidence" value="ECO:0007669"/>
    <property type="project" value="UniProtKB-EC"/>
</dbReference>
<dbReference type="SUPFAM" id="SSF55073">
    <property type="entry name" value="Nucleotide cyclase"/>
    <property type="match status" value="1"/>
</dbReference>
<evidence type="ECO:0000313" key="8">
    <source>
        <dbReference type="Proteomes" id="UP001169491"/>
    </source>
</evidence>
<dbReference type="PROSITE" id="PS50887">
    <property type="entry name" value="GGDEF"/>
    <property type="match status" value="1"/>
</dbReference>
<dbReference type="PANTHER" id="PTHR45138">
    <property type="entry name" value="REGULATORY COMPONENTS OF SENSORY TRANSDUCTION SYSTEM"/>
    <property type="match status" value="1"/>
</dbReference>
<evidence type="ECO:0000259" key="5">
    <source>
        <dbReference type="PROSITE" id="PS50887"/>
    </source>
</evidence>
<dbReference type="PANTHER" id="PTHR45138:SF9">
    <property type="entry name" value="DIGUANYLATE CYCLASE DGCM-RELATED"/>
    <property type="match status" value="1"/>
</dbReference>
<evidence type="ECO:0000313" key="7">
    <source>
        <dbReference type="EMBL" id="MDN7130183.1"/>
    </source>
</evidence>
<dbReference type="Pfam" id="PF00990">
    <property type="entry name" value="GGDEF"/>
    <property type="match status" value="1"/>
</dbReference>
<protein>
    <recommendedName>
        <fullName evidence="2">diguanylate cyclase</fullName>
        <ecNumber evidence="2">2.7.7.65</ecNumber>
    </recommendedName>
</protein>
<keyword evidence="4" id="KW-0812">Transmembrane</keyword>
<dbReference type="InterPro" id="IPR029787">
    <property type="entry name" value="Nucleotide_cyclase"/>
</dbReference>
<comment type="cofactor">
    <cofactor evidence="1">
        <name>Mg(2+)</name>
        <dbReference type="ChEBI" id="CHEBI:18420"/>
    </cofactor>
</comment>
<proteinExistence type="predicted"/>
<sequence length="348" mass="38407">MAQTQKKFMNSSADDLLRAFKIKVTGNIIWAGGITELILSVAQFLLGNTGQAVAILCAGVFFTGAAWFYQGRRVPILVRVMFIGLLTIISVISIYKNGTIGVYWTYPLLVACFFVFSGFLGIIAAALLTLIFGVTAIYAMPLDDGWRIATTLAIICALGSVFVVLLSELQKLLRKLVVTDTLTGLHNRHLVTGVLEDAIYRFRRYQRPATIMMADLDHFKQLNDTHGHLFGDQILKQVAERLQSVLRRNDQVFRVGGEEFLVVLPETGNAEAQVVAEKLRSLVSEHSFNGKDANVDVTLSLGVAQYAENQTWVEWLNAADSALMEAKRKGRNQVQVAEAPAERTAEPA</sequence>
<dbReference type="SMART" id="SM00267">
    <property type="entry name" value="GGDEF"/>
    <property type="match status" value="1"/>
</dbReference>
<feature type="transmembrane region" description="Helical" evidence="4">
    <location>
        <begin position="107"/>
        <end position="140"/>
    </location>
</feature>
<name>A0AAW7R424_9GAMM</name>
<keyword evidence="8" id="KW-1185">Reference proteome</keyword>
<dbReference type="AlphaFoldDB" id="A0AAW7R424"/>
<keyword evidence="4" id="KW-0472">Membrane</keyword>
<dbReference type="EMBL" id="JAGGJC010000004">
    <property type="protein sequence ID" value="MDN7130183.1"/>
    <property type="molecule type" value="Genomic_DNA"/>
</dbReference>
<evidence type="ECO:0000256" key="4">
    <source>
        <dbReference type="SAM" id="Phobius"/>
    </source>
</evidence>
<dbReference type="Proteomes" id="UP001169492">
    <property type="component" value="Unassembled WGS sequence"/>
</dbReference>
<feature type="transmembrane region" description="Helical" evidence="4">
    <location>
        <begin position="76"/>
        <end position="95"/>
    </location>
</feature>
<reference evidence="8 9" key="1">
    <citation type="submission" date="2021-03" db="EMBL/GenBank/DDBJ databases">
        <title>Pseudidiomarina terrestris, a new bacterium isolated from saline soil.</title>
        <authorList>
            <person name="Galisteo C."/>
            <person name="De La Haba R."/>
            <person name="Sanchez-Porro C."/>
            <person name="Ventosa A."/>
        </authorList>
    </citation>
    <scope>NUCLEOTIDE SEQUENCE [LARGE SCALE GENOMIC DNA]</scope>
    <source>
        <strain evidence="6 9">1APP75-32.1</strain>
        <strain evidence="8">1APR75-15</strain>
        <strain evidence="7">1ASR75-15</strain>
    </source>
</reference>
<dbReference type="RefSeq" id="WP_301775003.1">
    <property type="nucleotide sequence ID" value="NZ_JAGGJB010000006.1"/>
</dbReference>
<feature type="transmembrane region" description="Helical" evidence="4">
    <location>
        <begin position="146"/>
        <end position="166"/>
    </location>
</feature>
<evidence type="ECO:0000256" key="3">
    <source>
        <dbReference type="ARBA" id="ARBA00034247"/>
    </source>
</evidence>
<dbReference type="InterPro" id="IPR000160">
    <property type="entry name" value="GGDEF_dom"/>
</dbReference>
<comment type="caution">
    <text evidence="6">The sequence shown here is derived from an EMBL/GenBank/DDBJ whole genome shotgun (WGS) entry which is preliminary data.</text>
</comment>
<organism evidence="6 9">
    <name type="scientific">Pseudidiomarina terrestris</name>
    <dbReference type="NCBI Taxonomy" id="2820060"/>
    <lineage>
        <taxon>Bacteria</taxon>
        <taxon>Pseudomonadati</taxon>
        <taxon>Pseudomonadota</taxon>
        <taxon>Gammaproteobacteria</taxon>
        <taxon>Alteromonadales</taxon>
        <taxon>Idiomarinaceae</taxon>
        <taxon>Pseudidiomarina</taxon>
    </lineage>
</organism>
<dbReference type="CDD" id="cd01949">
    <property type="entry name" value="GGDEF"/>
    <property type="match status" value="1"/>
</dbReference>
<comment type="catalytic activity">
    <reaction evidence="3">
        <text>2 GTP = 3',3'-c-di-GMP + 2 diphosphate</text>
        <dbReference type="Rhea" id="RHEA:24898"/>
        <dbReference type="ChEBI" id="CHEBI:33019"/>
        <dbReference type="ChEBI" id="CHEBI:37565"/>
        <dbReference type="ChEBI" id="CHEBI:58805"/>
        <dbReference type="EC" id="2.7.7.65"/>
    </reaction>
</comment>
<dbReference type="Proteomes" id="UP001169491">
    <property type="component" value="Unassembled WGS sequence"/>
</dbReference>
<dbReference type="EMBL" id="JAGGJB010000006">
    <property type="protein sequence ID" value="MDN7125425.1"/>
    <property type="molecule type" value="Genomic_DNA"/>
</dbReference>
<gene>
    <name evidence="6" type="ORF">J6I90_11075</name>
    <name evidence="7" type="ORF">J6I92_09890</name>
</gene>
<dbReference type="NCBIfam" id="TIGR00254">
    <property type="entry name" value="GGDEF"/>
    <property type="match status" value="1"/>
</dbReference>
<evidence type="ECO:0000256" key="2">
    <source>
        <dbReference type="ARBA" id="ARBA00012528"/>
    </source>
</evidence>
<dbReference type="InterPro" id="IPR043128">
    <property type="entry name" value="Rev_trsase/Diguanyl_cyclase"/>
</dbReference>
<feature type="domain" description="GGDEF" evidence="5">
    <location>
        <begin position="207"/>
        <end position="339"/>
    </location>
</feature>
<evidence type="ECO:0000313" key="6">
    <source>
        <dbReference type="EMBL" id="MDN7125425.1"/>
    </source>
</evidence>
<dbReference type="FunFam" id="3.30.70.270:FF:000001">
    <property type="entry name" value="Diguanylate cyclase domain protein"/>
    <property type="match status" value="1"/>
</dbReference>
<feature type="transmembrane region" description="Helical" evidence="4">
    <location>
        <begin position="28"/>
        <end position="46"/>
    </location>
</feature>
<feature type="transmembrane region" description="Helical" evidence="4">
    <location>
        <begin position="53"/>
        <end position="70"/>
    </location>
</feature>
<dbReference type="InterPro" id="IPR050469">
    <property type="entry name" value="Diguanylate_Cyclase"/>
</dbReference>
<dbReference type="Gene3D" id="3.30.70.270">
    <property type="match status" value="1"/>
</dbReference>
<dbReference type="EC" id="2.7.7.65" evidence="2"/>
<accession>A0AAW7R424</accession>
<keyword evidence="4" id="KW-1133">Transmembrane helix</keyword>
<evidence type="ECO:0000256" key="1">
    <source>
        <dbReference type="ARBA" id="ARBA00001946"/>
    </source>
</evidence>
<evidence type="ECO:0000313" key="9">
    <source>
        <dbReference type="Proteomes" id="UP001169492"/>
    </source>
</evidence>